<organism evidence="1 2">
    <name type="scientific">Hirundo rustica rustica</name>
    <dbReference type="NCBI Taxonomy" id="333673"/>
    <lineage>
        <taxon>Eukaryota</taxon>
        <taxon>Metazoa</taxon>
        <taxon>Chordata</taxon>
        <taxon>Craniata</taxon>
        <taxon>Vertebrata</taxon>
        <taxon>Euteleostomi</taxon>
        <taxon>Archelosauria</taxon>
        <taxon>Archosauria</taxon>
        <taxon>Dinosauria</taxon>
        <taxon>Saurischia</taxon>
        <taxon>Theropoda</taxon>
        <taxon>Coelurosauria</taxon>
        <taxon>Aves</taxon>
        <taxon>Neognathae</taxon>
        <taxon>Neoaves</taxon>
        <taxon>Telluraves</taxon>
        <taxon>Australaves</taxon>
        <taxon>Passeriformes</taxon>
        <taxon>Sylvioidea</taxon>
        <taxon>Hirundinidae</taxon>
        <taxon>Hirundo</taxon>
    </lineage>
</organism>
<dbReference type="Proteomes" id="UP000269221">
    <property type="component" value="Unassembled WGS sequence"/>
</dbReference>
<dbReference type="AlphaFoldDB" id="A0A3M0KSA4"/>
<gene>
    <name evidence="1" type="ORF">DUI87_08250</name>
</gene>
<name>A0A3M0KSA4_HIRRU</name>
<protein>
    <submittedName>
        <fullName evidence="1">Uncharacterized protein</fullName>
    </submittedName>
</protein>
<evidence type="ECO:0000313" key="1">
    <source>
        <dbReference type="EMBL" id="RMC16043.1"/>
    </source>
</evidence>
<keyword evidence="2" id="KW-1185">Reference proteome</keyword>
<sequence length="110" mass="12292">MTKALKGQTYEDCLRLLALFSLEKRMLRGDVILAYNFLTEGSGGGRGGAALLSLVTCDGAQENGMKLCQEEFRLDTRKRFFTEKVVDHWSRLSREVDMAPKPHRVQGVAG</sequence>
<dbReference type="OrthoDB" id="6138683at2759"/>
<dbReference type="STRING" id="333673.A0A3M0KSA4"/>
<reference evidence="1 2" key="1">
    <citation type="submission" date="2018-07" db="EMBL/GenBank/DDBJ databases">
        <title>A high quality draft genome assembly of the barn swallow (H. rustica rustica).</title>
        <authorList>
            <person name="Formenti G."/>
            <person name="Chiara M."/>
            <person name="Poveda L."/>
            <person name="Francoijs K.-J."/>
            <person name="Bonisoli-Alquati A."/>
            <person name="Canova L."/>
            <person name="Gianfranceschi L."/>
            <person name="Horner D.S."/>
            <person name="Saino N."/>
        </authorList>
    </citation>
    <scope>NUCLEOTIDE SEQUENCE [LARGE SCALE GENOMIC DNA]</scope>
    <source>
        <strain evidence="1">Chelidonia</strain>
        <tissue evidence="1">Blood</tissue>
    </source>
</reference>
<accession>A0A3M0KSA4</accession>
<evidence type="ECO:0000313" key="2">
    <source>
        <dbReference type="Proteomes" id="UP000269221"/>
    </source>
</evidence>
<dbReference type="EMBL" id="QRBI01000104">
    <property type="protein sequence ID" value="RMC16043.1"/>
    <property type="molecule type" value="Genomic_DNA"/>
</dbReference>
<comment type="caution">
    <text evidence="1">The sequence shown here is derived from an EMBL/GenBank/DDBJ whole genome shotgun (WGS) entry which is preliminary data.</text>
</comment>
<proteinExistence type="predicted"/>